<dbReference type="InterPro" id="IPR005495">
    <property type="entry name" value="LptG/LptF_permease"/>
</dbReference>
<protein>
    <recommendedName>
        <fullName evidence="10">YjgP/YjgQ family permease</fullName>
    </recommendedName>
</protein>
<comment type="caution">
    <text evidence="8">The sequence shown here is derived from an EMBL/GenBank/DDBJ whole genome shotgun (WGS) entry which is preliminary data.</text>
</comment>
<proteinExistence type="predicted"/>
<comment type="subcellular location">
    <subcellularLocation>
        <location evidence="1">Cell membrane</location>
        <topology evidence="1">Multi-pass membrane protein</topology>
    </subcellularLocation>
</comment>
<keyword evidence="4 7" id="KW-1133">Transmembrane helix</keyword>
<feature type="transmembrane region" description="Helical" evidence="7">
    <location>
        <begin position="12"/>
        <end position="38"/>
    </location>
</feature>
<dbReference type="EMBL" id="BMJC01000005">
    <property type="protein sequence ID" value="GGB19527.1"/>
    <property type="molecule type" value="Genomic_DNA"/>
</dbReference>
<evidence type="ECO:0000256" key="5">
    <source>
        <dbReference type="ARBA" id="ARBA00023136"/>
    </source>
</evidence>
<feature type="transmembrane region" description="Helical" evidence="7">
    <location>
        <begin position="58"/>
        <end position="83"/>
    </location>
</feature>
<feature type="compositionally biased region" description="Basic and acidic residues" evidence="6">
    <location>
        <begin position="345"/>
        <end position="365"/>
    </location>
</feature>
<keyword evidence="5 7" id="KW-0472">Membrane</keyword>
<feature type="transmembrane region" description="Helical" evidence="7">
    <location>
        <begin position="104"/>
        <end position="122"/>
    </location>
</feature>
<feature type="transmembrane region" description="Helical" evidence="7">
    <location>
        <begin position="483"/>
        <end position="502"/>
    </location>
</feature>
<dbReference type="Pfam" id="PF03739">
    <property type="entry name" value="LptF_LptG"/>
    <property type="match status" value="2"/>
</dbReference>
<evidence type="ECO:0000256" key="1">
    <source>
        <dbReference type="ARBA" id="ARBA00004651"/>
    </source>
</evidence>
<keyword evidence="3 7" id="KW-0812">Transmembrane</keyword>
<reference evidence="8" key="2">
    <citation type="submission" date="2020-09" db="EMBL/GenBank/DDBJ databases">
        <authorList>
            <person name="Sun Q."/>
            <person name="Zhou Y."/>
        </authorList>
    </citation>
    <scope>NUCLEOTIDE SEQUENCE</scope>
    <source>
        <strain evidence="8">CGMCC 1.15448</strain>
    </source>
</reference>
<evidence type="ECO:0000256" key="7">
    <source>
        <dbReference type="SAM" id="Phobius"/>
    </source>
</evidence>
<evidence type="ECO:0000256" key="2">
    <source>
        <dbReference type="ARBA" id="ARBA00022475"/>
    </source>
</evidence>
<feature type="transmembrane region" description="Helical" evidence="7">
    <location>
        <begin position="456"/>
        <end position="476"/>
    </location>
</feature>
<organism evidence="8 9">
    <name type="scientific">Puia dinghuensis</name>
    <dbReference type="NCBI Taxonomy" id="1792502"/>
    <lineage>
        <taxon>Bacteria</taxon>
        <taxon>Pseudomonadati</taxon>
        <taxon>Bacteroidota</taxon>
        <taxon>Chitinophagia</taxon>
        <taxon>Chitinophagales</taxon>
        <taxon>Chitinophagaceae</taxon>
        <taxon>Puia</taxon>
    </lineage>
</organism>
<dbReference type="GO" id="GO:0043190">
    <property type="term" value="C:ATP-binding cassette (ABC) transporter complex"/>
    <property type="evidence" value="ECO:0007669"/>
    <property type="project" value="TreeGrafter"/>
</dbReference>
<evidence type="ECO:0000256" key="4">
    <source>
        <dbReference type="ARBA" id="ARBA00022989"/>
    </source>
</evidence>
<dbReference type="AlphaFoldDB" id="A0A8J2UI64"/>
<reference evidence="8" key="1">
    <citation type="journal article" date="2014" name="Int. J. Syst. Evol. Microbiol.">
        <title>Complete genome sequence of Corynebacterium casei LMG S-19264T (=DSM 44701T), isolated from a smear-ripened cheese.</title>
        <authorList>
            <consortium name="US DOE Joint Genome Institute (JGI-PGF)"/>
            <person name="Walter F."/>
            <person name="Albersmeier A."/>
            <person name="Kalinowski J."/>
            <person name="Ruckert C."/>
        </authorList>
    </citation>
    <scope>NUCLEOTIDE SEQUENCE</scope>
    <source>
        <strain evidence="8">CGMCC 1.15448</strain>
    </source>
</reference>
<dbReference type="GO" id="GO:0015920">
    <property type="term" value="P:lipopolysaccharide transport"/>
    <property type="evidence" value="ECO:0007669"/>
    <property type="project" value="TreeGrafter"/>
</dbReference>
<keyword evidence="9" id="KW-1185">Reference proteome</keyword>
<keyword evidence="2" id="KW-1003">Cell membrane</keyword>
<accession>A0A8J2UI64</accession>
<gene>
    <name evidence="8" type="ORF">GCM10011511_49060</name>
</gene>
<sequence length="569" mass="63733">MLSRLFNKLDILLIKAFVGPFFATFFVTLFVLVLQFMWLYIDDFVGKGLDTFTVMRMLLYVAATTVPLALPLAVLLSSIMTLGNLGETYELVAIKSAGISLLRFLRPLFIVTIGITLIAFYFNNSILPLANLKMNTLKYDIIVSKPAFAIKEGVFYDKIEGFVIKIGKKERDDSTIRNVVIYEQNNGGNQDNMIIADSGTMVVSPDKQSLVFTLKNGSRYQEKGDRSVNSGTDLIRMAFKTYKKVMDLSSFRMNKTDDSTFKSNFQMLSINKLGHAIDSMKKSNESYAQQMERTISSALRFPPWMDTTGWADIEKAPKPSKYLMSIDSARDSLRKDWTVALKAQDSTDRAHDSIQKKQDSIRKAQEALAKAKANAAGGHPTPPPTASPNNAGARVPKTAPDPQFYDLLPDSIRTQVLDRAIGAIAVAKNGIIQPSAFYDAEKHQLLMHEEAWHEKITMAVACLVMFVIGAPLGSIIRKGGIGMPLVFAVIFFVIFFLLNNFGKKFVGQEVMTPLAGMWMPTYVLTPIGLFLVYKALNDSQLFNKEFYFRLTKKIRPLFASRRRQAPQKT</sequence>
<dbReference type="RefSeq" id="WP_188936747.1">
    <property type="nucleotide sequence ID" value="NZ_BMJC01000005.1"/>
</dbReference>
<evidence type="ECO:0000313" key="8">
    <source>
        <dbReference type="EMBL" id="GGB19527.1"/>
    </source>
</evidence>
<evidence type="ECO:0000313" key="9">
    <source>
        <dbReference type="Proteomes" id="UP000607559"/>
    </source>
</evidence>
<evidence type="ECO:0000256" key="3">
    <source>
        <dbReference type="ARBA" id="ARBA00022692"/>
    </source>
</evidence>
<dbReference type="PANTHER" id="PTHR33529:SF6">
    <property type="entry name" value="YJGP_YJGQ FAMILY PERMEASE"/>
    <property type="match status" value="1"/>
</dbReference>
<evidence type="ECO:0000256" key="6">
    <source>
        <dbReference type="SAM" id="MobiDB-lite"/>
    </source>
</evidence>
<dbReference type="PANTHER" id="PTHR33529">
    <property type="entry name" value="SLR0882 PROTEIN-RELATED"/>
    <property type="match status" value="1"/>
</dbReference>
<feature type="region of interest" description="Disordered" evidence="6">
    <location>
        <begin position="344"/>
        <end position="396"/>
    </location>
</feature>
<feature type="compositionally biased region" description="Low complexity" evidence="6">
    <location>
        <begin position="366"/>
        <end position="379"/>
    </location>
</feature>
<evidence type="ECO:0008006" key="10">
    <source>
        <dbReference type="Google" id="ProtNLM"/>
    </source>
</evidence>
<dbReference type="Proteomes" id="UP000607559">
    <property type="component" value="Unassembled WGS sequence"/>
</dbReference>
<name>A0A8J2UI64_9BACT</name>
<feature type="transmembrane region" description="Helical" evidence="7">
    <location>
        <begin position="514"/>
        <end position="536"/>
    </location>
</feature>